<dbReference type="PANTHER" id="PTHR47765:SF3">
    <property type="entry name" value="3'-5' EXONUCLEASE DOMAIN-CONTAINING PROTEIN"/>
    <property type="match status" value="1"/>
</dbReference>
<dbReference type="EMBL" id="BTSX01000004">
    <property type="protein sequence ID" value="GMS96653.1"/>
    <property type="molecule type" value="Genomic_DNA"/>
</dbReference>
<dbReference type="Gene3D" id="3.30.420.10">
    <property type="entry name" value="Ribonuclease H-like superfamily/Ribonuclease H"/>
    <property type="match status" value="1"/>
</dbReference>
<dbReference type="PANTHER" id="PTHR47765">
    <property type="entry name" value="3'-5' EXONUCLEASE DOMAIN-CONTAINING PROTEIN"/>
    <property type="match status" value="1"/>
</dbReference>
<sequence length="217" mass="24855">YAKKTFQEKEWAYENLHEVFWMILHQRPQMRGVIVEACKAESQEYAVYWRRISTRNFSIADVPRDIPLVTGDPLDPSIVVGGPFLNFSPEMHKLIFVNTESLLSKMSAKIEKRAERPEGVTVGLDAEWSAYENRPGARILQISLNDVSYIVDIDCLPRGILRPFIEMLFSHPKILKLGFQFQMDLIELRRAESLKGCVSLNDPMNLSCILKLIVAVS</sequence>
<organism evidence="1 2">
    <name type="scientific">Pristionchus entomophagus</name>
    <dbReference type="NCBI Taxonomy" id="358040"/>
    <lineage>
        <taxon>Eukaryota</taxon>
        <taxon>Metazoa</taxon>
        <taxon>Ecdysozoa</taxon>
        <taxon>Nematoda</taxon>
        <taxon>Chromadorea</taxon>
        <taxon>Rhabditida</taxon>
        <taxon>Rhabditina</taxon>
        <taxon>Diplogasteromorpha</taxon>
        <taxon>Diplogasteroidea</taxon>
        <taxon>Neodiplogasteridae</taxon>
        <taxon>Pristionchus</taxon>
    </lineage>
</organism>
<reference evidence="1" key="1">
    <citation type="submission" date="2023-10" db="EMBL/GenBank/DDBJ databases">
        <title>Genome assembly of Pristionchus species.</title>
        <authorList>
            <person name="Yoshida K."/>
            <person name="Sommer R.J."/>
        </authorList>
    </citation>
    <scope>NUCLEOTIDE SEQUENCE</scope>
    <source>
        <strain evidence="1">RS0144</strain>
    </source>
</reference>
<dbReference type="InterPro" id="IPR036397">
    <property type="entry name" value="RNaseH_sf"/>
</dbReference>
<comment type="caution">
    <text evidence="1">The sequence shown here is derived from an EMBL/GenBank/DDBJ whole genome shotgun (WGS) entry which is preliminary data.</text>
</comment>
<dbReference type="SUPFAM" id="SSF53098">
    <property type="entry name" value="Ribonuclease H-like"/>
    <property type="match status" value="1"/>
</dbReference>
<accession>A0AAV5TQW9</accession>
<dbReference type="InterPro" id="IPR012337">
    <property type="entry name" value="RNaseH-like_sf"/>
</dbReference>
<keyword evidence="2" id="KW-1185">Reference proteome</keyword>
<name>A0AAV5TQW9_9BILA</name>
<evidence type="ECO:0008006" key="3">
    <source>
        <dbReference type="Google" id="ProtNLM"/>
    </source>
</evidence>
<gene>
    <name evidence="1" type="ORF">PENTCL1PPCAC_18828</name>
</gene>
<protein>
    <recommendedName>
        <fullName evidence="3">3'-5' exonuclease domain-containing protein</fullName>
    </recommendedName>
</protein>
<evidence type="ECO:0000313" key="2">
    <source>
        <dbReference type="Proteomes" id="UP001432027"/>
    </source>
</evidence>
<dbReference type="InterPro" id="IPR052408">
    <property type="entry name" value="Exonuclease_MUT-7-like"/>
</dbReference>
<dbReference type="AlphaFoldDB" id="A0AAV5TQW9"/>
<feature type="non-terminal residue" evidence="1">
    <location>
        <position position="1"/>
    </location>
</feature>
<proteinExistence type="predicted"/>
<dbReference type="Proteomes" id="UP001432027">
    <property type="component" value="Unassembled WGS sequence"/>
</dbReference>
<dbReference type="GO" id="GO:0003676">
    <property type="term" value="F:nucleic acid binding"/>
    <property type="evidence" value="ECO:0007669"/>
    <property type="project" value="InterPro"/>
</dbReference>
<evidence type="ECO:0000313" key="1">
    <source>
        <dbReference type="EMBL" id="GMS96653.1"/>
    </source>
</evidence>